<proteinExistence type="predicted"/>
<name>A0A4P9YV58_9FUNG</name>
<protein>
    <submittedName>
        <fullName evidence="2">Uncharacterized protein</fullName>
    </submittedName>
</protein>
<feature type="compositionally biased region" description="Polar residues" evidence="1">
    <location>
        <begin position="1"/>
        <end position="27"/>
    </location>
</feature>
<evidence type="ECO:0000256" key="1">
    <source>
        <dbReference type="SAM" id="MobiDB-lite"/>
    </source>
</evidence>
<evidence type="ECO:0000313" key="3">
    <source>
        <dbReference type="Proteomes" id="UP000278143"/>
    </source>
</evidence>
<reference evidence="3" key="1">
    <citation type="journal article" date="2018" name="Nat. Microbiol.">
        <title>Leveraging single-cell genomics to expand the fungal tree of life.</title>
        <authorList>
            <person name="Ahrendt S.R."/>
            <person name="Quandt C.A."/>
            <person name="Ciobanu D."/>
            <person name="Clum A."/>
            <person name="Salamov A."/>
            <person name="Andreopoulos B."/>
            <person name="Cheng J.F."/>
            <person name="Woyke T."/>
            <person name="Pelin A."/>
            <person name="Henrissat B."/>
            <person name="Reynolds N.K."/>
            <person name="Benny G.L."/>
            <person name="Smith M.E."/>
            <person name="James T.Y."/>
            <person name="Grigoriev I.V."/>
        </authorList>
    </citation>
    <scope>NUCLEOTIDE SEQUENCE [LARGE SCALE GENOMIC DNA]</scope>
    <source>
        <strain evidence="3">Benny S71-1</strain>
    </source>
</reference>
<dbReference type="Proteomes" id="UP000278143">
    <property type="component" value="Unassembled WGS sequence"/>
</dbReference>
<accession>A0A4P9YV58</accession>
<feature type="compositionally biased region" description="Basic and acidic residues" evidence="1">
    <location>
        <begin position="252"/>
        <end position="266"/>
    </location>
</feature>
<organism evidence="2 3">
    <name type="scientific">Syncephalis pseudoplumigaleata</name>
    <dbReference type="NCBI Taxonomy" id="1712513"/>
    <lineage>
        <taxon>Eukaryota</taxon>
        <taxon>Fungi</taxon>
        <taxon>Fungi incertae sedis</taxon>
        <taxon>Zoopagomycota</taxon>
        <taxon>Zoopagomycotina</taxon>
        <taxon>Zoopagomycetes</taxon>
        <taxon>Zoopagales</taxon>
        <taxon>Piptocephalidaceae</taxon>
        <taxon>Syncephalis</taxon>
    </lineage>
</organism>
<feature type="region of interest" description="Disordered" evidence="1">
    <location>
        <begin position="80"/>
        <end position="284"/>
    </location>
</feature>
<gene>
    <name evidence="2" type="ORF">SYNPS1DRAFT_30490</name>
</gene>
<keyword evidence="3" id="KW-1185">Reference proteome</keyword>
<dbReference type="EMBL" id="KZ990713">
    <property type="protein sequence ID" value="RKP23754.1"/>
    <property type="molecule type" value="Genomic_DNA"/>
</dbReference>
<feature type="compositionally biased region" description="Basic and acidic residues" evidence="1">
    <location>
        <begin position="91"/>
        <end position="150"/>
    </location>
</feature>
<feature type="compositionally biased region" description="Basic and acidic residues" evidence="1">
    <location>
        <begin position="35"/>
        <end position="47"/>
    </location>
</feature>
<dbReference type="AlphaFoldDB" id="A0A4P9YV58"/>
<feature type="compositionally biased region" description="Low complexity" evidence="1">
    <location>
        <begin position="223"/>
        <end position="236"/>
    </location>
</feature>
<sequence>MSSHTTSKNHGASSSHMNGATATGTASSHRKGSKKDHDGSHPADHRGKPPIAATTVLGAEMANDRLAWRSIQSWRDLVTGCDPEESCPATEPDRPKLEALARKRAEEEARARSNLQEKQRIRYRERERERLRTERSTSRERDRKDMHGGDTDSAPSTPKKLGNRKRRLVIKDDNDPSENSDAGREERTPKKLKTRTPGTPSKLNRAKNGENNGDGDDEREGSELAATASNAENEANNNDEKGKNTTKKRKKQADAENDEGKADDKVAAATPNNEEAAAASTEPAKKHYAWTWCIVILTVEVHARLHPEEEPEGPLIIKALANRDWRTERKRRLLGSAVDGEHAASEAQPVQGVVERTVQDTSFGLQRTVRKRTATMKEEEQEEEAMVDTSTTTTVEETKVALSLEEQAVQALYTGK</sequence>
<dbReference type="OrthoDB" id="5577072at2759"/>
<feature type="region of interest" description="Disordered" evidence="1">
    <location>
        <begin position="1"/>
        <end position="54"/>
    </location>
</feature>
<evidence type="ECO:0000313" key="2">
    <source>
        <dbReference type="EMBL" id="RKP23754.1"/>
    </source>
</evidence>
<feature type="compositionally biased region" description="Low complexity" evidence="1">
    <location>
        <begin position="267"/>
        <end position="282"/>
    </location>
</feature>